<dbReference type="PANTHER" id="PTHR42913:SF3">
    <property type="entry name" value="64 KDA MITOCHONDRIAL NADH DEHYDROGENASE (EUROFUNG)"/>
    <property type="match status" value="1"/>
</dbReference>
<dbReference type="EMBL" id="CP038141">
    <property type="protein sequence ID" value="QDH17278.1"/>
    <property type="molecule type" value="Genomic_DNA"/>
</dbReference>
<dbReference type="Pfam" id="PF07992">
    <property type="entry name" value="Pyr_redox_2"/>
    <property type="match status" value="1"/>
</dbReference>
<evidence type="ECO:0000256" key="2">
    <source>
        <dbReference type="ARBA" id="ARBA00005272"/>
    </source>
</evidence>
<gene>
    <name evidence="7" type="ORF">E3D00_06685</name>
</gene>
<dbReference type="PRINTS" id="PR00411">
    <property type="entry name" value="PNDRDTASEI"/>
</dbReference>
<dbReference type="GO" id="GO:0019646">
    <property type="term" value="P:aerobic electron transport chain"/>
    <property type="evidence" value="ECO:0007669"/>
    <property type="project" value="TreeGrafter"/>
</dbReference>
<evidence type="ECO:0000313" key="7">
    <source>
        <dbReference type="EMBL" id="QDH17278.1"/>
    </source>
</evidence>
<keyword evidence="5" id="KW-0560">Oxidoreductase</keyword>
<dbReference type="AlphaFoldDB" id="A0A4Y6UKW2"/>
<name>A0A4Y6UKW2_9PROT</name>
<protein>
    <submittedName>
        <fullName evidence="7">NAD(P)/FAD-dependent oxidoreductase</fullName>
    </submittedName>
</protein>
<dbReference type="OrthoDB" id="9781621at2"/>
<evidence type="ECO:0000256" key="4">
    <source>
        <dbReference type="ARBA" id="ARBA00022827"/>
    </source>
</evidence>
<accession>A0A4Y6UKW2</accession>
<evidence type="ECO:0000313" key="8">
    <source>
        <dbReference type="Proteomes" id="UP000316313"/>
    </source>
</evidence>
<reference evidence="7 8" key="1">
    <citation type="submission" date="2019-03" db="EMBL/GenBank/DDBJ databases">
        <title>The complete genome sequence of Swingsia samuiensis NBRC107927(T).</title>
        <authorList>
            <person name="Chua K.-O."/>
            <person name="Chan K.-G."/>
            <person name="See-Too W.-S."/>
        </authorList>
    </citation>
    <scope>NUCLEOTIDE SEQUENCE [LARGE SCALE GENOMIC DNA]</scope>
    <source>
        <strain evidence="7 8">AH83</strain>
    </source>
</reference>
<dbReference type="GO" id="GO:0003955">
    <property type="term" value="F:NAD(P)H dehydrogenase (quinone) activity"/>
    <property type="evidence" value="ECO:0007669"/>
    <property type="project" value="TreeGrafter"/>
</dbReference>
<dbReference type="Gene3D" id="3.50.50.100">
    <property type="match status" value="1"/>
</dbReference>
<organism evidence="7 8">
    <name type="scientific">Swingsia samuiensis</name>
    <dbReference type="NCBI Taxonomy" id="1293412"/>
    <lineage>
        <taxon>Bacteria</taxon>
        <taxon>Pseudomonadati</taxon>
        <taxon>Pseudomonadota</taxon>
        <taxon>Alphaproteobacteria</taxon>
        <taxon>Acetobacterales</taxon>
        <taxon>Acetobacteraceae</taxon>
        <taxon>Swingsia</taxon>
    </lineage>
</organism>
<dbReference type="InterPro" id="IPR023753">
    <property type="entry name" value="FAD/NAD-binding_dom"/>
</dbReference>
<dbReference type="KEGG" id="ssam:E3D00_06685"/>
<dbReference type="SUPFAM" id="SSF51905">
    <property type="entry name" value="FAD/NAD(P)-binding domain"/>
    <property type="match status" value="1"/>
</dbReference>
<evidence type="ECO:0000256" key="3">
    <source>
        <dbReference type="ARBA" id="ARBA00022630"/>
    </source>
</evidence>
<evidence type="ECO:0000259" key="6">
    <source>
        <dbReference type="Pfam" id="PF07992"/>
    </source>
</evidence>
<proteinExistence type="inferred from homology"/>
<comment type="similarity">
    <text evidence="2">Belongs to the NADH dehydrogenase family.</text>
</comment>
<evidence type="ECO:0000256" key="5">
    <source>
        <dbReference type="ARBA" id="ARBA00023002"/>
    </source>
</evidence>
<dbReference type="Proteomes" id="UP000316313">
    <property type="component" value="Chromosome"/>
</dbReference>
<sequence length="409" mass="43625">MSSATRVVVLGGGVGGLEAATILGRKSNFDVTLVDRSPVHYWKPVLHEFAAGTITEEGNTLSFVKAAEKFGFDFVQSSPNAVDRETRSVTLENGRTIPYDYLLVALGARANDFGIQGVLENCYFIDSLKDANVIHSEFRKQLLAARAAGKRLDLAIVGGGATGVQLIAELCKAIDTAPGLGPTVRKESLNAVLVETAPRILLAFPESVSQAATRQLEDLGITVKLGAMVVGADEAGFALKSGEHIPATLRVWAAGVRASSATELFEGLERGRAGQLSVTKTLQTTNDPRIFALGDCSRIEEAPVAPTAQVARQEGIYIGQALPKIANNQTPEPFVYHDKGAVVALGNYNGWGMWDAKRGFGGGFFSGRFARFIHEGLYRQHQAGLVGVCAAVREALKERFSPVKPDLGS</sequence>
<dbReference type="RefSeq" id="WP_141461069.1">
    <property type="nucleotide sequence ID" value="NZ_CP038141.1"/>
</dbReference>
<dbReference type="PANTHER" id="PTHR42913">
    <property type="entry name" value="APOPTOSIS-INDUCING FACTOR 1"/>
    <property type="match status" value="1"/>
</dbReference>
<keyword evidence="3" id="KW-0285">Flavoprotein</keyword>
<evidence type="ECO:0000256" key="1">
    <source>
        <dbReference type="ARBA" id="ARBA00001974"/>
    </source>
</evidence>
<feature type="domain" description="FAD/NAD(P)-binding" evidence="6">
    <location>
        <begin position="6"/>
        <end position="315"/>
    </location>
</feature>
<dbReference type="InterPro" id="IPR051169">
    <property type="entry name" value="NADH-Q_oxidoreductase"/>
</dbReference>
<keyword evidence="8" id="KW-1185">Reference proteome</keyword>
<keyword evidence="4" id="KW-0274">FAD</keyword>
<dbReference type="PRINTS" id="PR00368">
    <property type="entry name" value="FADPNR"/>
</dbReference>
<comment type="cofactor">
    <cofactor evidence="1">
        <name>FAD</name>
        <dbReference type="ChEBI" id="CHEBI:57692"/>
    </cofactor>
</comment>
<dbReference type="InterPro" id="IPR036188">
    <property type="entry name" value="FAD/NAD-bd_sf"/>
</dbReference>